<feature type="transmembrane region" description="Helical" evidence="1">
    <location>
        <begin position="6"/>
        <end position="23"/>
    </location>
</feature>
<accession>A0A1M7LMQ3</accession>
<name>A0A1M7LMQ3_9FLAO</name>
<organism evidence="2 3">
    <name type="scientific">Flavobacterium xanthum</name>
    <dbReference type="NCBI Taxonomy" id="69322"/>
    <lineage>
        <taxon>Bacteria</taxon>
        <taxon>Pseudomonadati</taxon>
        <taxon>Bacteroidota</taxon>
        <taxon>Flavobacteriia</taxon>
        <taxon>Flavobacteriales</taxon>
        <taxon>Flavobacteriaceae</taxon>
        <taxon>Flavobacterium</taxon>
    </lineage>
</organism>
<dbReference type="AlphaFoldDB" id="A0A1M7LMQ3"/>
<evidence type="ECO:0000256" key="1">
    <source>
        <dbReference type="SAM" id="Phobius"/>
    </source>
</evidence>
<dbReference type="Proteomes" id="UP000184260">
    <property type="component" value="Unassembled WGS sequence"/>
</dbReference>
<feature type="transmembrane region" description="Helical" evidence="1">
    <location>
        <begin position="35"/>
        <end position="53"/>
    </location>
</feature>
<dbReference type="EMBL" id="FRBU01000076">
    <property type="protein sequence ID" value="SHM79454.1"/>
    <property type="molecule type" value="Genomic_DNA"/>
</dbReference>
<feature type="transmembrane region" description="Helical" evidence="1">
    <location>
        <begin position="59"/>
        <end position="78"/>
    </location>
</feature>
<dbReference type="OrthoDB" id="9554521at2"/>
<sequence length="90" mass="9830">MEDKILFSILLIIVIAFILLFFKMNNGIGTFNLKIFGITFIASLGTILALSNIPQSNMTAIFGILGAIIGYLFGLKVLKNEMNKKTTGNS</sequence>
<reference evidence="3" key="1">
    <citation type="submission" date="2016-11" db="EMBL/GenBank/DDBJ databases">
        <authorList>
            <person name="Varghese N."/>
            <person name="Submissions S."/>
        </authorList>
    </citation>
    <scope>NUCLEOTIDE SEQUENCE [LARGE SCALE GENOMIC DNA]</scope>
    <source>
        <strain evidence="3">DSM 3661</strain>
    </source>
</reference>
<keyword evidence="3" id="KW-1185">Reference proteome</keyword>
<keyword evidence="1" id="KW-1133">Transmembrane helix</keyword>
<gene>
    <name evidence="2" type="ORF">SAMN05443669_10767</name>
</gene>
<evidence type="ECO:0000313" key="2">
    <source>
        <dbReference type="EMBL" id="SHM79454.1"/>
    </source>
</evidence>
<evidence type="ECO:0000313" key="3">
    <source>
        <dbReference type="Proteomes" id="UP000184260"/>
    </source>
</evidence>
<dbReference type="RefSeq" id="WP_139259550.1">
    <property type="nucleotide sequence ID" value="NZ_FRBU01000076.1"/>
</dbReference>
<protein>
    <submittedName>
        <fullName evidence="2">Uncharacterized protein</fullName>
    </submittedName>
</protein>
<keyword evidence="1" id="KW-0812">Transmembrane</keyword>
<keyword evidence="1" id="KW-0472">Membrane</keyword>
<proteinExistence type="predicted"/>